<evidence type="ECO:0000256" key="1">
    <source>
        <dbReference type="ARBA" id="ARBA00023125"/>
    </source>
</evidence>
<dbReference type="Pfam" id="PF00505">
    <property type="entry name" value="HMG_box"/>
    <property type="match status" value="1"/>
</dbReference>
<dbReference type="OrthoDB" id="1919336at2759"/>
<feature type="region of interest" description="Disordered" evidence="3">
    <location>
        <begin position="195"/>
        <end position="256"/>
    </location>
</feature>
<feature type="compositionally biased region" description="Basic and acidic residues" evidence="3">
    <location>
        <begin position="233"/>
        <end position="248"/>
    </location>
</feature>
<evidence type="ECO:0000256" key="2">
    <source>
        <dbReference type="PROSITE-ProRule" id="PRU00267"/>
    </source>
</evidence>
<evidence type="ECO:0000256" key="3">
    <source>
        <dbReference type="SAM" id="MobiDB-lite"/>
    </source>
</evidence>
<dbReference type="GO" id="GO:0005634">
    <property type="term" value="C:nucleus"/>
    <property type="evidence" value="ECO:0007669"/>
    <property type="project" value="UniProtKB-UniRule"/>
</dbReference>
<protein>
    <submittedName>
        <fullName evidence="5">HMG-box</fullName>
    </submittedName>
</protein>
<dbReference type="PANTHER" id="PTHR48112">
    <property type="entry name" value="HIGH MOBILITY GROUP PROTEIN DSP1"/>
    <property type="match status" value="1"/>
</dbReference>
<dbReference type="SMART" id="SM00398">
    <property type="entry name" value="HMG"/>
    <property type="match status" value="1"/>
</dbReference>
<dbReference type="InterPro" id="IPR036910">
    <property type="entry name" value="HMG_box_dom_sf"/>
</dbReference>
<dbReference type="GO" id="GO:0003677">
    <property type="term" value="F:DNA binding"/>
    <property type="evidence" value="ECO:0007669"/>
    <property type="project" value="UniProtKB-UniRule"/>
</dbReference>
<dbReference type="PANTHER" id="PTHR48112:SF22">
    <property type="entry name" value="MITOCHONDRIAL TRANSCRIPTION FACTOR A, ISOFORM B"/>
    <property type="match status" value="1"/>
</dbReference>
<dbReference type="Gene3D" id="1.10.30.10">
    <property type="entry name" value="High mobility group box domain"/>
    <property type="match status" value="1"/>
</dbReference>
<dbReference type="InterPro" id="IPR009071">
    <property type="entry name" value="HMG_box_dom"/>
</dbReference>
<dbReference type="EMBL" id="KV429033">
    <property type="protein sequence ID" value="KZT74464.1"/>
    <property type="molecule type" value="Genomic_DNA"/>
</dbReference>
<dbReference type="STRING" id="1314783.A0A165U6G3"/>
<feature type="compositionally biased region" description="Acidic residues" evidence="3">
    <location>
        <begin position="203"/>
        <end position="221"/>
    </location>
</feature>
<dbReference type="SUPFAM" id="SSF47095">
    <property type="entry name" value="HMG-box"/>
    <property type="match status" value="1"/>
</dbReference>
<dbReference type="Proteomes" id="UP000076727">
    <property type="component" value="Unassembled WGS sequence"/>
</dbReference>
<sequence length="256" mass="27672">MAGHPDAGQAAAQFDFMKMQFANSLGHVAQQLRECAAVADQFAGSLSGMPYNPAAMPPLMQFPMPAGLAMAPPATGKRKARENEGKKTRKKKDPLAPKRPPSSYLLFQNEVRSELKKTHPGMPNNELLGMIAKQWAEMSQEDKEKYETLQRAAKDRYLEEKGAYQAGVSPAIAVAPVVQPAAVNPPNTVKAVAATVAVATPTSDDESSEDEEEGSSSEDSSDPSPPPHPAKKKKEEPAVAEPSKEEKREKRKKLKA</sequence>
<feature type="region of interest" description="Disordered" evidence="3">
    <location>
        <begin position="67"/>
        <end position="104"/>
    </location>
</feature>
<name>A0A165U6G3_9APHY</name>
<dbReference type="AlphaFoldDB" id="A0A165U6G3"/>
<dbReference type="PROSITE" id="PS50118">
    <property type="entry name" value="HMG_BOX_2"/>
    <property type="match status" value="1"/>
</dbReference>
<organism evidence="5 6">
    <name type="scientific">Daedalea quercina L-15889</name>
    <dbReference type="NCBI Taxonomy" id="1314783"/>
    <lineage>
        <taxon>Eukaryota</taxon>
        <taxon>Fungi</taxon>
        <taxon>Dikarya</taxon>
        <taxon>Basidiomycota</taxon>
        <taxon>Agaricomycotina</taxon>
        <taxon>Agaricomycetes</taxon>
        <taxon>Polyporales</taxon>
        <taxon>Fomitopsis</taxon>
    </lineage>
</organism>
<reference evidence="5 6" key="1">
    <citation type="journal article" date="2016" name="Mol. Biol. Evol.">
        <title>Comparative Genomics of Early-Diverging Mushroom-Forming Fungi Provides Insights into the Origins of Lignocellulose Decay Capabilities.</title>
        <authorList>
            <person name="Nagy L.G."/>
            <person name="Riley R."/>
            <person name="Tritt A."/>
            <person name="Adam C."/>
            <person name="Daum C."/>
            <person name="Floudas D."/>
            <person name="Sun H."/>
            <person name="Yadav J.S."/>
            <person name="Pangilinan J."/>
            <person name="Larsson K.H."/>
            <person name="Matsuura K."/>
            <person name="Barry K."/>
            <person name="Labutti K."/>
            <person name="Kuo R."/>
            <person name="Ohm R.A."/>
            <person name="Bhattacharya S.S."/>
            <person name="Shirouzu T."/>
            <person name="Yoshinaga Y."/>
            <person name="Martin F.M."/>
            <person name="Grigoriev I.V."/>
            <person name="Hibbett D.S."/>
        </authorList>
    </citation>
    <scope>NUCLEOTIDE SEQUENCE [LARGE SCALE GENOMIC DNA]</scope>
    <source>
        <strain evidence="5 6">L-15889</strain>
    </source>
</reference>
<accession>A0A165U6G3</accession>
<evidence type="ECO:0000313" key="5">
    <source>
        <dbReference type="EMBL" id="KZT74464.1"/>
    </source>
</evidence>
<keyword evidence="2" id="KW-0539">Nucleus</keyword>
<evidence type="ECO:0000313" key="6">
    <source>
        <dbReference type="Proteomes" id="UP000076727"/>
    </source>
</evidence>
<gene>
    <name evidence="5" type="ORF">DAEQUDRAFT_720634</name>
</gene>
<keyword evidence="6" id="KW-1185">Reference proteome</keyword>
<feature type="DNA-binding region" description="HMG box" evidence="2">
    <location>
        <begin position="97"/>
        <end position="165"/>
    </location>
</feature>
<evidence type="ECO:0000259" key="4">
    <source>
        <dbReference type="PROSITE" id="PS50118"/>
    </source>
</evidence>
<keyword evidence="1 2" id="KW-0238">DNA-binding</keyword>
<feature type="domain" description="HMG box" evidence="4">
    <location>
        <begin position="97"/>
        <end position="165"/>
    </location>
</feature>
<proteinExistence type="predicted"/>
<dbReference type="InterPro" id="IPR050342">
    <property type="entry name" value="HMGB"/>
</dbReference>